<feature type="compositionally biased region" description="Polar residues" evidence="1">
    <location>
        <begin position="380"/>
        <end position="401"/>
    </location>
</feature>
<dbReference type="Proteomes" id="UP000515163">
    <property type="component" value="Unplaced"/>
</dbReference>
<dbReference type="InterPro" id="IPR050996">
    <property type="entry name" value="Docking_Protein_DOK"/>
</dbReference>
<name>A0A6P8I0I2_ACTTE</name>
<feature type="compositionally biased region" description="Polar residues" evidence="1">
    <location>
        <begin position="442"/>
        <end position="457"/>
    </location>
</feature>
<dbReference type="PROSITE" id="PS50003">
    <property type="entry name" value="PH_DOMAIN"/>
    <property type="match status" value="1"/>
</dbReference>
<dbReference type="RefSeq" id="XP_031558385.1">
    <property type="nucleotide sequence ID" value="XM_031702525.1"/>
</dbReference>
<accession>A0A6P8I0I2</accession>
<dbReference type="PROSITE" id="PS51064">
    <property type="entry name" value="IRS_PTB"/>
    <property type="match status" value="1"/>
</dbReference>
<feature type="region of interest" description="Disordered" evidence="1">
    <location>
        <begin position="554"/>
        <end position="601"/>
    </location>
</feature>
<dbReference type="Gene3D" id="2.30.29.30">
    <property type="entry name" value="Pleckstrin-homology domain (PH domain)/Phosphotyrosine-binding domain (PTB)"/>
    <property type="match status" value="2"/>
</dbReference>
<evidence type="ECO:0000313" key="5">
    <source>
        <dbReference type="RefSeq" id="XP_031558385.1"/>
    </source>
</evidence>
<dbReference type="Pfam" id="PF02174">
    <property type="entry name" value="IRS"/>
    <property type="match status" value="1"/>
</dbReference>
<dbReference type="GeneID" id="116294854"/>
<dbReference type="InParanoid" id="A0A6P8I0I2"/>
<feature type="compositionally biased region" description="Low complexity" evidence="1">
    <location>
        <begin position="560"/>
        <end position="571"/>
    </location>
</feature>
<dbReference type="SMART" id="SM00310">
    <property type="entry name" value="PTBI"/>
    <property type="match status" value="1"/>
</dbReference>
<feature type="compositionally biased region" description="Polar residues" evidence="1">
    <location>
        <begin position="471"/>
        <end position="483"/>
    </location>
</feature>
<keyword evidence="4" id="KW-1185">Reference proteome</keyword>
<proteinExistence type="predicted"/>
<dbReference type="PANTHER" id="PTHR21258">
    <property type="entry name" value="DOCKING PROTEIN RELATED"/>
    <property type="match status" value="1"/>
</dbReference>
<feature type="compositionally biased region" description="Polar residues" evidence="1">
    <location>
        <begin position="281"/>
        <end position="297"/>
    </location>
</feature>
<dbReference type="AlphaFoldDB" id="A0A6P8I0I2"/>
<dbReference type="PANTHER" id="PTHR21258:SF62">
    <property type="entry name" value="INSULIN RECEPTOR SUBSTRATE 1"/>
    <property type="match status" value="1"/>
</dbReference>
<organism evidence="4 5">
    <name type="scientific">Actinia tenebrosa</name>
    <name type="common">Australian red waratah sea anemone</name>
    <dbReference type="NCBI Taxonomy" id="6105"/>
    <lineage>
        <taxon>Eukaryota</taxon>
        <taxon>Metazoa</taxon>
        <taxon>Cnidaria</taxon>
        <taxon>Anthozoa</taxon>
        <taxon>Hexacorallia</taxon>
        <taxon>Actiniaria</taxon>
        <taxon>Actiniidae</taxon>
        <taxon>Actinia</taxon>
    </lineage>
</organism>
<dbReference type="SMART" id="SM00233">
    <property type="entry name" value="PH"/>
    <property type="match status" value="1"/>
</dbReference>
<dbReference type="SMART" id="SM01244">
    <property type="entry name" value="IRS"/>
    <property type="match status" value="1"/>
</dbReference>
<dbReference type="GO" id="GO:0007169">
    <property type="term" value="P:cell surface receptor protein tyrosine kinase signaling pathway"/>
    <property type="evidence" value="ECO:0007669"/>
    <property type="project" value="TreeGrafter"/>
</dbReference>
<sequence length="685" mass="76319">MVFLSIMEVKVLHEGNLEKCSSADDHGKKDWKRRYFVFKYFPASSTRCLEYYKDKSWRKQDPKGVLTLHPGYEVVKVHDSKRKYVFDVKTVEHVFRLSANNEDELNKWILTLERENIVKSFIVEPVPSGVMNRTGATEKCHLHITDTEVRLISAQDGNQFVAWPFTCLRRYMSSRGKFSLEAGRRAPTGEGNFVFITPQHDEIYKLLDNVIKSRAGNNVPIPMPPNQPAKVQRSESMQSTLSIQSVASTAVPEEDGYDHLMCSPLAGFKPVHPVHPNYDQNIIHSPQKTENQKSNNYEAPYGHMKNRESLASMRGQMSFDAKASEYNTLDPEKMTSKIPSSTGKGNDILEPSRPQKPPPPLPANFDRNTMTEHQNDGVHSPSSQMYDNNQSPVSQDTNTYDSLDHGTSVPKQGIPACISLTNAFHNMRNSMETEDTYNVLSYPGSSVSSPEVKNQPVQGDGGQNADEHRSNISQHTSFRQSMLQPLVPPRKNEVSGQAIPVPPPRVPRNDRTSQGVDRSSVSSVSSMGSSFCPLDMSGSYRDSQLSMSADQDFYSSIGEKSSPPKSQPASAYRGSRMGPDSPTEPKQIAPKPRKTGTQANKTHENLVSNLKATLLADGLNLSKILPSKIAQRRSSADAIPENDTYAEVDDGDSKGSYKTRIARSPSAPMNPIEDIYEDPEKSSYR</sequence>
<feature type="region of interest" description="Disordered" evidence="1">
    <location>
        <begin position="635"/>
        <end position="685"/>
    </location>
</feature>
<evidence type="ECO:0000313" key="4">
    <source>
        <dbReference type="Proteomes" id="UP000515163"/>
    </source>
</evidence>
<dbReference type="OrthoDB" id="6279276at2759"/>
<feature type="region of interest" description="Disordered" evidence="1">
    <location>
        <begin position="442"/>
        <end position="529"/>
    </location>
</feature>
<dbReference type="SUPFAM" id="SSF50729">
    <property type="entry name" value="PH domain-like"/>
    <property type="match status" value="2"/>
</dbReference>
<dbReference type="GO" id="GO:0005737">
    <property type="term" value="C:cytoplasm"/>
    <property type="evidence" value="ECO:0007669"/>
    <property type="project" value="TreeGrafter"/>
</dbReference>
<dbReference type="InterPro" id="IPR002404">
    <property type="entry name" value="IRS_PTB"/>
</dbReference>
<dbReference type="Pfam" id="PF00169">
    <property type="entry name" value="PH"/>
    <property type="match status" value="1"/>
</dbReference>
<feature type="region of interest" description="Disordered" evidence="1">
    <location>
        <begin position="281"/>
        <end position="301"/>
    </location>
</feature>
<feature type="domain" description="IRS-type PTB" evidence="3">
    <location>
        <begin position="117"/>
        <end position="221"/>
    </location>
</feature>
<dbReference type="KEGG" id="aten:116294854"/>
<gene>
    <name evidence="5" type="primary">LOC116294854</name>
</gene>
<feature type="compositionally biased region" description="Low complexity" evidence="1">
    <location>
        <begin position="519"/>
        <end position="529"/>
    </location>
</feature>
<protein>
    <submittedName>
        <fullName evidence="5">Uncharacterized protein LOC116294854</fullName>
    </submittedName>
</protein>
<evidence type="ECO:0000256" key="1">
    <source>
        <dbReference type="SAM" id="MobiDB-lite"/>
    </source>
</evidence>
<dbReference type="InterPro" id="IPR011993">
    <property type="entry name" value="PH-like_dom_sf"/>
</dbReference>
<evidence type="ECO:0000259" key="3">
    <source>
        <dbReference type="PROSITE" id="PS51064"/>
    </source>
</evidence>
<reference evidence="5" key="1">
    <citation type="submission" date="2025-08" db="UniProtKB">
        <authorList>
            <consortium name="RefSeq"/>
        </authorList>
    </citation>
    <scope>IDENTIFICATION</scope>
    <source>
        <tissue evidence="5">Tentacle</tissue>
    </source>
</reference>
<feature type="domain" description="PH" evidence="2">
    <location>
        <begin position="10"/>
        <end position="117"/>
    </location>
</feature>
<dbReference type="CDD" id="cd00821">
    <property type="entry name" value="PH"/>
    <property type="match status" value="1"/>
</dbReference>
<feature type="region of interest" description="Disordered" evidence="1">
    <location>
        <begin position="326"/>
        <end position="401"/>
    </location>
</feature>
<evidence type="ECO:0000259" key="2">
    <source>
        <dbReference type="PROSITE" id="PS50003"/>
    </source>
</evidence>
<dbReference type="InterPro" id="IPR001849">
    <property type="entry name" value="PH_domain"/>
</dbReference>